<evidence type="ECO:0008006" key="4">
    <source>
        <dbReference type="Google" id="ProtNLM"/>
    </source>
</evidence>
<dbReference type="RefSeq" id="WP_377165945.1">
    <property type="nucleotide sequence ID" value="NZ_JBHSMQ010000003.1"/>
</dbReference>
<sequence length="310" mass="33751">MLRTAAPLALFLFCLPVTGTSQDSPVELKLHWEPGMAYLQESDTETTNFLTSLGKATDQKLRLHQTTSITVSKTSAEMTEAKVLITALLGEMSFEGKNYVFDSRNPASSSPQLQQAFGGSAGKGFTLVYDAKGNFVDAKDIGSMVTGDVEPDLTSIATARQLATLYRRSLEMGLPKIPVSPGDKWISDEIVPFPQAGTVQVKLNAKFDGIVDREGHRQAQIAFEGTMKSKPDKDSTGRDLETERPVTFGENSKVNGHVFFDLERKTISLAVFSAAIQLKVEGKPMPVHQQVTTRLISMKPVTAAPETVKP</sequence>
<dbReference type="EMBL" id="JBHSMQ010000003">
    <property type="protein sequence ID" value="MFC5455149.1"/>
    <property type="molecule type" value="Genomic_DNA"/>
</dbReference>
<evidence type="ECO:0000256" key="1">
    <source>
        <dbReference type="SAM" id="SignalP"/>
    </source>
</evidence>
<comment type="caution">
    <text evidence="2">The sequence shown here is derived from an EMBL/GenBank/DDBJ whole genome shotgun (WGS) entry which is preliminary data.</text>
</comment>
<reference evidence="3" key="1">
    <citation type="journal article" date="2019" name="Int. J. Syst. Evol. Microbiol.">
        <title>The Global Catalogue of Microorganisms (GCM) 10K type strain sequencing project: providing services to taxonomists for standard genome sequencing and annotation.</title>
        <authorList>
            <consortium name="The Broad Institute Genomics Platform"/>
            <consortium name="The Broad Institute Genome Sequencing Center for Infectious Disease"/>
            <person name="Wu L."/>
            <person name="Ma J."/>
        </authorList>
    </citation>
    <scope>NUCLEOTIDE SEQUENCE [LARGE SCALE GENOMIC DNA]</scope>
    <source>
        <strain evidence="3">CGMCC 4.1469</strain>
    </source>
</reference>
<evidence type="ECO:0000313" key="3">
    <source>
        <dbReference type="Proteomes" id="UP001596052"/>
    </source>
</evidence>
<dbReference type="Proteomes" id="UP001596052">
    <property type="component" value="Unassembled WGS sequence"/>
</dbReference>
<organism evidence="2 3">
    <name type="scientific">Prosthecobacter fluviatilis</name>
    <dbReference type="NCBI Taxonomy" id="445931"/>
    <lineage>
        <taxon>Bacteria</taxon>
        <taxon>Pseudomonadati</taxon>
        <taxon>Verrucomicrobiota</taxon>
        <taxon>Verrucomicrobiia</taxon>
        <taxon>Verrucomicrobiales</taxon>
        <taxon>Verrucomicrobiaceae</taxon>
        <taxon>Prosthecobacter</taxon>
    </lineage>
</organism>
<keyword evidence="1" id="KW-0732">Signal</keyword>
<accession>A0ABW0KP64</accession>
<feature type="chain" id="PRO_5045417584" description="Soil-associated protein, TIGR03435 family" evidence="1">
    <location>
        <begin position="20"/>
        <end position="310"/>
    </location>
</feature>
<name>A0ABW0KP64_9BACT</name>
<evidence type="ECO:0000313" key="2">
    <source>
        <dbReference type="EMBL" id="MFC5455149.1"/>
    </source>
</evidence>
<keyword evidence="3" id="KW-1185">Reference proteome</keyword>
<protein>
    <recommendedName>
        <fullName evidence="4">Soil-associated protein, TIGR03435 family</fullName>
    </recommendedName>
</protein>
<feature type="signal peptide" evidence="1">
    <location>
        <begin position="1"/>
        <end position="19"/>
    </location>
</feature>
<proteinExistence type="predicted"/>
<gene>
    <name evidence="2" type="ORF">ACFQDI_09810</name>
</gene>